<evidence type="ECO:0000313" key="3">
    <source>
        <dbReference type="Proteomes" id="UP000010445"/>
    </source>
</evidence>
<keyword evidence="1" id="KW-0472">Membrane</keyword>
<organism evidence="2 3">
    <name type="scientific">Corynebacterium durum F0235</name>
    <dbReference type="NCBI Taxonomy" id="1035195"/>
    <lineage>
        <taxon>Bacteria</taxon>
        <taxon>Bacillati</taxon>
        <taxon>Actinomycetota</taxon>
        <taxon>Actinomycetes</taxon>
        <taxon>Mycobacteriales</taxon>
        <taxon>Corynebacteriaceae</taxon>
        <taxon>Corynebacterium</taxon>
    </lineage>
</organism>
<keyword evidence="1" id="KW-1133">Transmembrane helix</keyword>
<dbReference type="STRING" id="1035195.HMPREF9997_02459"/>
<dbReference type="EMBL" id="AMEM01000040">
    <property type="protein sequence ID" value="EKX88095.1"/>
    <property type="molecule type" value="Genomic_DNA"/>
</dbReference>
<keyword evidence="3" id="KW-1185">Reference proteome</keyword>
<accession>L1MAM3</accession>
<comment type="caution">
    <text evidence="2">The sequence shown here is derived from an EMBL/GenBank/DDBJ whole genome shotgun (WGS) entry which is preliminary data.</text>
</comment>
<proteinExistence type="predicted"/>
<sequence>MNIVTANRRIVATIFAAGILLGAFLDWSAWTQVACGLAALVVVLLPRSERLTRP</sequence>
<dbReference type="PATRIC" id="fig|1035195.3.peg.2197"/>
<evidence type="ECO:0000256" key="1">
    <source>
        <dbReference type="SAM" id="Phobius"/>
    </source>
</evidence>
<reference evidence="2 3" key="1">
    <citation type="submission" date="2012-05" db="EMBL/GenBank/DDBJ databases">
        <authorList>
            <person name="Weinstock G."/>
            <person name="Sodergren E."/>
            <person name="Lobos E.A."/>
            <person name="Fulton L."/>
            <person name="Fulton R."/>
            <person name="Courtney L."/>
            <person name="Fronick C."/>
            <person name="O'Laughlin M."/>
            <person name="Godfrey J."/>
            <person name="Wilson R.M."/>
            <person name="Miner T."/>
            <person name="Farmer C."/>
            <person name="Delehaunty K."/>
            <person name="Cordes M."/>
            <person name="Minx P."/>
            <person name="Tomlinson C."/>
            <person name="Chen J."/>
            <person name="Wollam A."/>
            <person name="Pepin K.H."/>
            <person name="Bhonagiri V."/>
            <person name="Zhang X."/>
            <person name="Suruliraj S."/>
            <person name="Warren W."/>
            <person name="Mitreva M."/>
            <person name="Mardis E.R."/>
            <person name="Wilson R.K."/>
        </authorList>
    </citation>
    <scope>NUCLEOTIDE SEQUENCE [LARGE SCALE GENOMIC DNA]</scope>
    <source>
        <strain evidence="2 3">F0235</strain>
    </source>
</reference>
<dbReference type="Proteomes" id="UP000010445">
    <property type="component" value="Unassembled WGS sequence"/>
</dbReference>
<dbReference type="HOGENOM" id="CLU_3042419_0_0_11"/>
<feature type="transmembrane region" description="Helical" evidence="1">
    <location>
        <begin position="12"/>
        <end position="45"/>
    </location>
</feature>
<name>L1MAM3_9CORY</name>
<gene>
    <name evidence="2" type="ORF">HMPREF9997_02459</name>
</gene>
<dbReference type="AlphaFoldDB" id="L1MAM3"/>
<protein>
    <submittedName>
        <fullName evidence="2">Uncharacterized protein</fullName>
    </submittedName>
</protein>
<keyword evidence="1" id="KW-0812">Transmembrane</keyword>
<evidence type="ECO:0000313" key="2">
    <source>
        <dbReference type="EMBL" id="EKX88095.1"/>
    </source>
</evidence>